<evidence type="ECO:0000256" key="2">
    <source>
        <dbReference type="SAM" id="MobiDB-lite"/>
    </source>
</evidence>
<protein>
    <submittedName>
        <fullName evidence="5">C-&gt;U-editing enzyme APOBEC-4</fullName>
    </submittedName>
</protein>
<dbReference type="Gene3D" id="3.40.140.10">
    <property type="entry name" value="Cytidine Deaminase, domain 2"/>
    <property type="match status" value="1"/>
</dbReference>
<dbReference type="Proteomes" id="UP000694863">
    <property type="component" value="Unplaced"/>
</dbReference>
<evidence type="ECO:0000256" key="1">
    <source>
        <dbReference type="ARBA" id="ARBA00001947"/>
    </source>
</evidence>
<evidence type="ECO:0000259" key="3">
    <source>
        <dbReference type="PROSITE" id="PS51747"/>
    </source>
</evidence>
<organism evidence="4 5">
    <name type="scientific">Echinops telfairi</name>
    <name type="common">Lesser hedgehog tenrec</name>
    <dbReference type="NCBI Taxonomy" id="9371"/>
    <lineage>
        <taxon>Eukaryota</taxon>
        <taxon>Metazoa</taxon>
        <taxon>Chordata</taxon>
        <taxon>Craniata</taxon>
        <taxon>Vertebrata</taxon>
        <taxon>Euteleostomi</taxon>
        <taxon>Mammalia</taxon>
        <taxon>Eutheria</taxon>
        <taxon>Afrotheria</taxon>
        <taxon>Tenrecidae</taxon>
        <taxon>Tenrecinae</taxon>
        <taxon>Echinops</taxon>
    </lineage>
</organism>
<dbReference type="GeneID" id="101649093"/>
<feature type="compositionally biased region" description="Basic and acidic residues" evidence="2">
    <location>
        <begin position="351"/>
        <end position="362"/>
    </location>
</feature>
<evidence type="ECO:0000313" key="4">
    <source>
        <dbReference type="Proteomes" id="UP000694863"/>
    </source>
</evidence>
<feature type="region of interest" description="Disordered" evidence="2">
    <location>
        <begin position="348"/>
        <end position="371"/>
    </location>
</feature>
<evidence type="ECO:0000313" key="5">
    <source>
        <dbReference type="RefSeq" id="XP_004706843.1"/>
    </source>
</evidence>
<feature type="domain" description="CMP/dCMP-type deaminase" evidence="3">
    <location>
        <begin position="61"/>
        <end position="177"/>
    </location>
</feature>
<dbReference type="RefSeq" id="XP_004706843.1">
    <property type="nucleotide sequence ID" value="XM_004706786.2"/>
</dbReference>
<dbReference type="PANTHER" id="PTHR35672">
    <property type="entry name" value="C-U-EDITING ENZYME APOBEC-4-RELATED"/>
    <property type="match status" value="1"/>
</dbReference>
<keyword evidence="4" id="KW-1185">Reference proteome</keyword>
<comment type="cofactor">
    <cofactor evidence="1">
        <name>Zn(2+)</name>
        <dbReference type="ChEBI" id="CHEBI:29105"/>
    </cofactor>
</comment>
<reference evidence="5" key="1">
    <citation type="submission" date="2025-08" db="UniProtKB">
        <authorList>
            <consortium name="RefSeq"/>
        </authorList>
    </citation>
    <scope>IDENTIFICATION</scope>
</reference>
<dbReference type="InterPro" id="IPR038953">
    <property type="entry name" value="APOBEC4"/>
</dbReference>
<gene>
    <name evidence="5" type="primary">APOBEC4</name>
</gene>
<sequence>MEPLYEEYLANSGTIVKPYHWLNFSLDCSNCPYHIRTGEEARVPPTEFSQMFGFPYGPTCSQTRHLIFYELKTSSGGLVQKGHASSCTGSHIHPESMLFETEGYLDAALDSNGAIRHIILYSNNSPCNEASHCCISKMYNFLMVYPDITLSIYFSQFYHTETDFPASAWNREALRSLASLWPQVTLSPISGGMWHFLLNDFVSGVSGPAAFQPILPGRALADRYNAYEIGAITGVRPYYTEVLPQTKETPNIKVQSTSESYPSTNIFPTPSFQVTSGHLQPHLTPCPRIPVIFLLVPFRELPPIQVGQNVRKPKNVVRHLNMLQEATDLTRPPPERPVDTVEITEQFASAKEADERRRKGESKTYISMARD</sequence>
<name>A0ABM0ISP3_ECHTE</name>
<proteinExistence type="predicted"/>
<dbReference type="Pfam" id="PF18778">
    <property type="entry name" value="NAD1"/>
    <property type="match status" value="1"/>
</dbReference>
<dbReference type="InterPro" id="IPR002125">
    <property type="entry name" value="CMP_dCMP_dom"/>
</dbReference>
<dbReference type="PANTHER" id="PTHR35672:SF1">
    <property type="entry name" value="C-U-EDITING ENZYME APOBEC-4-RELATED"/>
    <property type="match status" value="1"/>
</dbReference>
<accession>A0ABM0ISP3</accession>
<dbReference type="PROSITE" id="PS51747">
    <property type="entry name" value="CYT_DCMP_DEAMINASES_2"/>
    <property type="match status" value="1"/>
</dbReference>